<protein>
    <submittedName>
        <fullName evidence="2">Uncharacterized protein</fullName>
    </submittedName>
</protein>
<dbReference type="EMBL" id="JACXVP010000003">
    <property type="protein sequence ID" value="KAG5617796.1"/>
    <property type="molecule type" value="Genomic_DNA"/>
</dbReference>
<feature type="non-terminal residue" evidence="2">
    <location>
        <position position="1"/>
    </location>
</feature>
<evidence type="ECO:0000256" key="1">
    <source>
        <dbReference type="SAM" id="MobiDB-lite"/>
    </source>
</evidence>
<name>A0A9J6A0W1_SOLCO</name>
<sequence length="76" mass="8658">AGGGGVFRDSTVEGSSRCPEQEQSRPKAGKQVEISDVNIEFYLDNNLTSTCKKNVWRMHHYHFPNVVVNNWGGWKY</sequence>
<organism evidence="2 3">
    <name type="scientific">Solanum commersonii</name>
    <name type="common">Commerson's wild potato</name>
    <name type="synonym">Commerson's nightshade</name>
    <dbReference type="NCBI Taxonomy" id="4109"/>
    <lineage>
        <taxon>Eukaryota</taxon>
        <taxon>Viridiplantae</taxon>
        <taxon>Streptophyta</taxon>
        <taxon>Embryophyta</taxon>
        <taxon>Tracheophyta</taxon>
        <taxon>Spermatophyta</taxon>
        <taxon>Magnoliopsida</taxon>
        <taxon>eudicotyledons</taxon>
        <taxon>Gunneridae</taxon>
        <taxon>Pentapetalae</taxon>
        <taxon>asterids</taxon>
        <taxon>lamiids</taxon>
        <taxon>Solanales</taxon>
        <taxon>Solanaceae</taxon>
        <taxon>Solanoideae</taxon>
        <taxon>Solaneae</taxon>
        <taxon>Solanum</taxon>
    </lineage>
</organism>
<keyword evidence="3" id="KW-1185">Reference proteome</keyword>
<evidence type="ECO:0000313" key="2">
    <source>
        <dbReference type="EMBL" id="KAG5617796.1"/>
    </source>
</evidence>
<dbReference type="AlphaFoldDB" id="A0A9J6A0W1"/>
<accession>A0A9J6A0W1</accession>
<reference evidence="2 3" key="1">
    <citation type="submission" date="2020-09" db="EMBL/GenBank/DDBJ databases">
        <title>De no assembly of potato wild relative species, Solanum commersonii.</title>
        <authorList>
            <person name="Cho K."/>
        </authorList>
    </citation>
    <scope>NUCLEOTIDE SEQUENCE [LARGE SCALE GENOMIC DNA]</scope>
    <source>
        <strain evidence="2">LZ3.2</strain>
        <tissue evidence="2">Leaf</tissue>
    </source>
</reference>
<dbReference type="Proteomes" id="UP000824120">
    <property type="component" value="Chromosome 3"/>
</dbReference>
<comment type="caution">
    <text evidence="2">The sequence shown here is derived from an EMBL/GenBank/DDBJ whole genome shotgun (WGS) entry which is preliminary data.</text>
</comment>
<proteinExistence type="predicted"/>
<gene>
    <name evidence="2" type="ORF">H5410_017620</name>
</gene>
<evidence type="ECO:0000313" key="3">
    <source>
        <dbReference type="Proteomes" id="UP000824120"/>
    </source>
</evidence>
<feature type="region of interest" description="Disordered" evidence="1">
    <location>
        <begin position="1"/>
        <end position="30"/>
    </location>
</feature>